<evidence type="ECO:0000256" key="6">
    <source>
        <dbReference type="ARBA" id="ARBA00044147"/>
    </source>
</evidence>
<dbReference type="SUPFAM" id="SSF100950">
    <property type="entry name" value="NagB/RpiA/CoA transferase-like"/>
    <property type="match status" value="1"/>
</dbReference>
<dbReference type="InterPro" id="IPR042529">
    <property type="entry name" value="IF_2B-like_C"/>
</dbReference>
<dbReference type="STRING" id="126957.T1JCW0"/>
<feature type="compositionally biased region" description="Low complexity" evidence="10">
    <location>
        <begin position="135"/>
        <end position="148"/>
    </location>
</feature>
<dbReference type="InterPro" id="IPR037171">
    <property type="entry name" value="NagB/RpiA_transferase-like"/>
</dbReference>
<dbReference type="OMA" id="MRDYVIC"/>
<dbReference type="EnsemblMetazoa" id="SMAR011630-RA">
    <property type="protein sequence ID" value="SMAR011630-PA"/>
    <property type="gene ID" value="SMAR011630"/>
</dbReference>
<name>T1JCW0_STRMM</name>
<evidence type="ECO:0000256" key="2">
    <source>
        <dbReference type="ARBA" id="ARBA00007251"/>
    </source>
</evidence>
<feature type="compositionally biased region" description="Basic and acidic residues" evidence="10">
    <location>
        <begin position="73"/>
        <end position="104"/>
    </location>
</feature>
<dbReference type="AlphaFoldDB" id="T1JCW0"/>
<dbReference type="PhylomeDB" id="T1JCW0"/>
<comment type="similarity">
    <text evidence="2 9">Belongs to the eIF-2B alpha/beta/delta subunits family.</text>
</comment>
<comment type="subcellular location">
    <subcellularLocation>
        <location evidence="1">Cytoplasm</location>
        <location evidence="1">Cytosol</location>
    </subcellularLocation>
</comment>
<evidence type="ECO:0000256" key="9">
    <source>
        <dbReference type="RuleBase" id="RU003814"/>
    </source>
</evidence>
<dbReference type="GO" id="GO:0003743">
    <property type="term" value="F:translation initiation factor activity"/>
    <property type="evidence" value="ECO:0007669"/>
    <property type="project" value="UniProtKB-KW"/>
</dbReference>
<feature type="compositionally biased region" description="Basic and acidic residues" evidence="10">
    <location>
        <begin position="111"/>
        <end position="134"/>
    </location>
</feature>
<proteinExistence type="inferred from homology"/>
<keyword evidence="5" id="KW-0648">Protein biosynthesis</keyword>
<evidence type="ECO:0000256" key="8">
    <source>
        <dbReference type="ARBA" id="ARBA00046432"/>
    </source>
</evidence>
<dbReference type="PANTHER" id="PTHR10233:SF14">
    <property type="entry name" value="TRANSLATION INITIATION FACTOR EIF-2B SUBUNIT DELTA"/>
    <property type="match status" value="1"/>
</dbReference>
<dbReference type="HOGENOM" id="CLU_016218_3_3_1"/>
<evidence type="ECO:0000256" key="5">
    <source>
        <dbReference type="ARBA" id="ARBA00022917"/>
    </source>
</evidence>
<dbReference type="eggNOG" id="KOG1467">
    <property type="taxonomic scope" value="Eukaryota"/>
</dbReference>
<keyword evidence="12" id="KW-1185">Reference proteome</keyword>
<comment type="subunit">
    <text evidence="8">Component of the translation initiation factor 2B (eIF2B) complex which is a heterodecamer of two sets of five different subunits: alpha, beta, gamma, delta and epsilon. Subunits alpha, beta and delta comprise a regulatory subcomplex and subunits epsilon and gamma comprise a catalytic subcomplex. Within the complex, the hexameric regulatory complex resides at the center, with the two heterodimeric catalytic subcomplexes bound on opposite sides.</text>
</comment>
<evidence type="ECO:0000256" key="3">
    <source>
        <dbReference type="ARBA" id="ARBA00022490"/>
    </source>
</evidence>
<accession>T1JCW0</accession>
<keyword evidence="3" id="KW-0963">Cytoplasm</keyword>
<feature type="region of interest" description="Disordered" evidence="10">
    <location>
        <begin position="59"/>
        <end position="148"/>
    </location>
</feature>
<keyword evidence="4" id="KW-0396">Initiation factor</keyword>
<sequence>MQFNVAVWNSRDRRYKYRLTKIMDLEEANGGKSLKLKSNFQLNPEAAIFLPNRKYLVEESSSSYSPPPPSGDRAVERTTSLDERLEKEKMKAERKAKFEAERAAKSNNEAASKENEKSKAETRAERRAKQEAQRAAKTKAQQQIPSTAKATATAVSKESTQETINQVRVVKAKPVATSRGKRVHFLSHLRQYKSDEPLLKSPPFARGDLHPAMLRLGLQIASGAICGSNARCIAFLQALKQMIVDYVTPSNKELCRDLDDKLDVQVQFLQKCRPISVSTENAVSHFKRKLTAEPSTTADADIKSKLLEAAETYVKESILYAGKTIAELAFDKICDGDVILVFAHSSVVNTVLKTAFSKGTRFHVVVVDSRPKLEGLKTKTCLVRHGIECTYTLINAISYTMQKVTKVFLGAHALLANGYVMSRVGTAQVALVAKAYNVPVLICCETHKFTDKVQIDSFVYNELGNPEDLVRSDESDRLADLPCLDLLHLMYDVTPPDLVSAAITEIGMLPCTSVPVVLRLRR</sequence>
<evidence type="ECO:0000256" key="1">
    <source>
        <dbReference type="ARBA" id="ARBA00004514"/>
    </source>
</evidence>
<dbReference type="GO" id="GO:0005829">
    <property type="term" value="C:cytosol"/>
    <property type="evidence" value="ECO:0007669"/>
    <property type="project" value="UniProtKB-SubCell"/>
</dbReference>
<protein>
    <recommendedName>
        <fullName evidence="6">Translation initiation factor eIF2B subunit delta</fullName>
    </recommendedName>
    <alternativeName>
        <fullName evidence="7">eIF2B GDP-GTP exchange factor subunit delta</fullName>
    </alternativeName>
</protein>
<evidence type="ECO:0000256" key="10">
    <source>
        <dbReference type="SAM" id="MobiDB-lite"/>
    </source>
</evidence>
<evidence type="ECO:0000313" key="12">
    <source>
        <dbReference type="Proteomes" id="UP000014500"/>
    </source>
</evidence>
<dbReference type="Pfam" id="PF01008">
    <property type="entry name" value="IF-2B"/>
    <property type="match status" value="1"/>
</dbReference>
<evidence type="ECO:0000313" key="11">
    <source>
        <dbReference type="EnsemblMetazoa" id="SMAR011630-PA"/>
    </source>
</evidence>
<dbReference type="EMBL" id="JH432085">
    <property type="status" value="NOT_ANNOTATED_CDS"/>
    <property type="molecule type" value="Genomic_DNA"/>
</dbReference>
<dbReference type="Proteomes" id="UP000014500">
    <property type="component" value="Unassembled WGS sequence"/>
</dbReference>
<dbReference type="InterPro" id="IPR000649">
    <property type="entry name" value="IF-2B-related"/>
</dbReference>
<reference evidence="12" key="1">
    <citation type="submission" date="2011-05" db="EMBL/GenBank/DDBJ databases">
        <authorList>
            <person name="Richards S.R."/>
            <person name="Qu J."/>
            <person name="Jiang H."/>
            <person name="Jhangiani S.N."/>
            <person name="Agravi P."/>
            <person name="Goodspeed R."/>
            <person name="Gross S."/>
            <person name="Mandapat C."/>
            <person name="Jackson L."/>
            <person name="Mathew T."/>
            <person name="Pu L."/>
            <person name="Thornton R."/>
            <person name="Saada N."/>
            <person name="Wilczek-Boney K.B."/>
            <person name="Lee S."/>
            <person name="Kovar C."/>
            <person name="Wu Y."/>
            <person name="Scherer S.E."/>
            <person name="Worley K.C."/>
            <person name="Muzny D.M."/>
            <person name="Gibbs R."/>
        </authorList>
    </citation>
    <scope>NUCLEOTIDE SEQUENCE</scope>
    <source>
        <strain evidence="12">Brora</strain>
    </source>
</reference>
<dbReference type="PANTHER" id="PTHR10233">
    <property type="entry name" value="TRANSLATION INITIATION FACTOR EIF-2B"/>
    <property type="match status" value="1"/>
</dbReference>
<evidence type="ECO:0000256" key="4">
    <source>
        <dbReference type="ARBA" id="ARBA00022540"/>
    </source>
</evidence>
<evidence type="ECO:0000256" key="7">
    <source>
        <dbReference type="ARBA" id="ARBA00044356"/>
    </source>
</evidence>
<organism evidence="11 12">
    <name type="scientific">Strigamia maritima</name>
    <name type="common">European centipede</name>
    <name type="synonym">Geophilus maritimus</name>
    <dbReference type="NCBI Taxonomy" id="126957"/>
    <lineage>
        <taxon>Eukaryota</taxon>
        <taxon>Metazoa</taxon>
        <taxon>Ecdysozoa</taxon>
        <taxon>Arthropoda</taxon>
        <taxon>Myriapoda</taxon>
        <taxon>Chilopoda</taxon>
        <taxon>Pleurostigmophora</taxon>
        <taxon>Geophilomorpha</taxon>
        <taxon>Linotaeniidae</taxon>
        <taxon>Strigamia</taxon>
    </lineage>
</organism>
<reference evidence="11" key="2">
    <citation type="submission" date="2015-02" db="UniProtKB">
        <authorList>
            <consortium name="EnsemblMetazoa"/>
        </authorList>
    </citation>
    <scope>IDENTIFICATION</scope>
</reference>
<dbReference type="Gene3D" id="3.40.50.10470">
    <property type="entry name" value="Translation initiation factor eif-2b, domain 2"/>
    <property type="match status" value="1"/>
</dbReference>